<dbReference type="AlphaFoldDB" id="A0A832I3B9"/>
<dbReference type="PIRSF" id="PIRSF005485">
    <property type="entry name" value="HrcA"/>
    <property type="match status" value="1"/>
</dbReference>
<dbReference type="GO" id="GO:0003677">
    <property type="term" value="F:DNA binding"/>
    <property type="evidence" value="ECO:0007669"/>
    <property type="project" value="InterPro"/>
</dbReference>
<dbReference type="EMBL" id="DSQF01000012">
    <property type="protein sequence ID" value="HGZ42971.1"/>
    <property type="molecule type" value="Genomic_DNA"/>
</dbReference>
<evidence type="ECO:0000259" key="7">
    <source>
        <dbReference type="Pfam" id="PF01628"/>
    </source>
</evidence>
<keyword evidence="4 5" id="KW-0804">Transcription</keyword>
<dbReference type="Gene3D" id="3.30.390.60">
    <property type="entry name" value="Heat-inducible transcription repressor hrca homolog, domain 3"/>
    <property type="match status" value="1"/>
</dbReference>
<dbReference type="InterPro" id="IPR036388">
    <property type="entry name" value="WH-like_DNA-bd_sf"/>
</dbReference>
<evidence type="ECO:0000256" key="1">
    <source>
        <dbReference type="ARBA" id="ARBA00022491"/>
    </source>
</evidence>
<evidence type="ECO:0000256" key="6">
    <source>
        <dbReference type="SAM" id="Coils"/>
    </source>
</evidence>
<protein>
    <recommendedName>
        <fullName evidence="5">Heat-inducible transcription repressor HrcA</fullName>
    </recommendedName>
</protein>
<proteinExistence type="inferred from homology"/>
<keyword evidence="1 5" id="KW-0678">Repressor</keyword>
<dbReference type="PANTHER" id="PTHR34824">
    <property type="entry name" value="HEAT-INDUCIBLE TRANSCRIPTION REPRESSOR HRCA"/>
    <property type="match status" value="1"/>
</dbReference>
<keyword evidence="3 5" id="KW-0346">Stress response</keyword>
<evidence type="ECO:0000256" key="3">
    <source>
        <dbReference type="ARBA" id="ARBA00023016"/>
    </source>
</evidence>
<feature type="domain" description="Heat-inducible transcription repressor HrcA C-terminal" evidence="7">
    <location>
        <begin position="119"/>
        <end position="329"/>
    </location>
</feature>
<dbReference type="Pfam" id="PF01628">
    <property type="entry name" value="HrcA"/>
    <property type="match status" value="1"/>
</dbReference>
<dbReference type="SUPFAM" id="SSF55781">
    <property type="entry name" value="GAF domain-like"/>
    <property type="match status" value="1"/>
</dbReference>
<keyword evidence="6" id="KW-0175">Coiled coil</keyword>
<organism evidence="8">
    <name type="scientific">Eiseniibacteriota bacterium</name>
    <dbReference type="NCBI Taxonomy" id="2212470"/>
    <lineage>
        <taxon>Bacteria</taxon>
        <taxon>Candidatus Eiseniibacteriota</taxon>
    </lineage>
</organism>
<dbReference type="InterPro" id="IPR029016">
    <property type="entry name" value="GAF-like_dom_sf"/>
</dbReference>
<comment type="caution">
    <text evidence="8">The sequence shown here is derived from an EMBL/GenBank/DDBJ whole genome shotgun (WGS) entry which is preliminary data.</text>
</comment>
<sequence>MSQPALPGAVLRDDPDLTERQRALFGALVELHRRHARPVGSEALHARSGVALSSAGVRAELAELEARGLLERGHASAGRVPSAAGWAYWVRHLMAPAPVSPEVEARIRAVLAHSAHDVESLLQEASRLLSDLTRQIGLARADSLDRETLTRLDVVPLGERRVLLALNLGGALARTLALELESPLAPDELDEVGAVLRERLLGRTLAEVRERLDHDPELVRHSAARLVARALRGQWAQPVRTPLLAAGASHIAGQPEFADGPRLAPVLRAIEGGPPIDRQLAGSLEGQAAARVGLEPDGALSALSLVSVALPGPVPGAVGVLGPLRMDYALAFAVVDAVGQRLGELLDA</sequence>
<evidence type="ECO:0000256" key="5">
    <source>
        <dbReference type="HAMAP-Rule" id="MF_00081"/>
    </source>
</evidence>
<dbReference type="InterPro" id="IPR021153">
    <property type="entry name" value="HrcA_C"/>
</dbReference>
<accession>A0A832I3B9</accession>
<reference evidence="8" key="1">
    <citation type="journal article" date="2020" name="mSystems">
        <title>Genome- and Community-Level Interaction Insights into Carbon Utilization and Element Cycling Functions of Hydrothermarchaeota in Hydrothermal Sediment.</title>
        <authorList>
            <person name="Zhou Z."/>
            <person name="Liu Y."/>
            <person name="Xu W."/>
            <person name="Pan J."/>
            <person name="Luo Z.H."/>
            <person name="Li M."/>
        </authorList>
    </citation>
    <scope>NUCLEOTIDE SEQUENCE [LARGE SCALE GENOMIC DNA]</scope>
    <source>
        <strain evidence="8">SpSt-381</strain>
    </source>
</reference>
<evidence type="ECO:0000256" key="2">
    <source>
        <dbReference type="ARBA" id="ARBA00023015"/>
    </source>
</evidence>
<dbReference type="Gene3D" id="1.10.10.10">
    <property type="entry name" value="Winged helix-like DNA-binding domain superfamily/Winged helix DNA-binding domain"/>
    <property type="match status" value="1"/>
</dbReference>
<feature type="coiled-coil region" evidence="6">
    <location>
        <begin position="115"/>
        <end position="142"/>
    </location>
</feature>
<comment type="function">
    <text evidence="5">Negative regulator of class I heat shock genes (grpE-dnaK-dnaJ and groELS operons). Prevents heat-shock induction of these operons.</text>
</comment>
<dbReference type="GO" id="GO:0045892">
    <property type="term" value="P:negative regulation of DNA-templated transcription"/>
    <property type="evidence" value="ECO:0007669"/>
    <property type="project" value="UniProtKB-UniRule"/>
</dbReference>
<dbReference type="InterPro" id="IPR023120">
    <property type="entry name" value="WHTH_transcript_rep_HrcA_IDD"/>
</dbReference>
<evidence type="ECO:0000313" key="8">
    <source>
        <dbReference type="EMBL" id="HGZ42971.1"/>
    </source>
</evidence>
<comment type="similarity">
    <text evidence="5">Belongs to the HrcA family.</text>
</comment>
<dbReference type="PANTHER" id="PTHR34824:SF1">
    <property type="entry name" value="HEAT-INDUCIBLE TRANSCRIPTION REPRESSOR HRCA"/>
    <property type="match status" value="1"/>
</dbReference>
<evidence type="ECO:0000256" key="4">
    <source>
        <dbReference type="ARBA" id="ARBA00023163"/>
    </source>
</evidence>
<dbReference type="SUPFAM" id="SSF46785">
    <property type="entry name" value="Winged helix' DNA-binding domain"/>
    <property type="match status" value="1"/>
</dbReference>
<dbReference type="InterPro" id="IPR036390">
    <property type="entry name" value="WH_DNA-bd_sf"/>
</dbReference>
<dbReference type="InterPro" id="IPR002571">
    <property type="entry name" value="HrcA"/>
</dbReference>
<keyword evidence="2 5" id="KW-0805">Transcription regulation</keyword>
<dbReference type="Gene3D" id="3.30.450.40">
    <property type="match status" value="1"/>
</dbReference>
<dbReference type="HAMAP" id="MF_00081">
    <property type="entry name" value="HrcA"/>
    <property type="match status" value="1"/>
</dbReference>
<gene>
    <name evidence="5" type="primary">hrcA</name>
    <name evidence="8" type="ORF">ENR23_06015</name>
</gene>
<name>A0A832I3B9_UNCEI</name>